<dbReference type="PANTHER" id="PTHR30193:SF37">
    <property type="entry name" value="INNER MEMBRANE ABC TRANSPORTER PERMEASE PROTEIN YCJO"/>
    <property type="match status" value="1"/>
</dbReference>
<accession>A0A1I0X0P0</accession>
<dbReference type="InterPro" id="IPR035906">
    <property type="entry name" value="MetI-like_sf"/>
</dbReference>
<comment type="subcellular location">
    <subcellularLocation>
        <location evidence="1 7">Cell membrane</location>
        <topology evidence="1 7">Multi-pass membrane protein</topology>
    </subcellularLocation>
</comment>
<gene>
    <name evidence="10" type="ORF">SAMN05421867_10417</name>
</gene>
<dbReference type="OrthoDB" id="9805974at2"/>
<feature type="transmembrane region" description="Helical" evidence="7">
    <location>
        <begin position="103"/>
        <end position="124"/>
    </location>
</feature>
<feature type="transmembrane region" description="Helical" evidence="7">
    <location>
        <begin position="42"/>
        <end position="65"/>
    </location>
</feature>
<feature type="region of interest" description="Disordered" evidence="8">
    <location>
        <begin position="1"/>
        <end position="25"/>
    </location>
</feature>
<evidence type="ECO:0000256" key="7">
    <source>
        <dbReference type="RuleBase" id="RU363032"/>
    </source>
</evidence>
<evidence type="ECO:0000256" key="2">
    <source>
        <dbReference type="ARBA" id="ARBA00022448"/>
    </source>
</evidence>
<evidence type="ECO:0000256" key="3">
    <source>
        <dbReference type="ARBA" id="ARBA00022475"/>
    </source>
</evidence>
<feature type="transmembrane region" description="Helical" evidence="7">
    <location>
        <begin position="239"/>
        <end position="258"/>
    </location>
</feature>
<dbReference type="EMBL" id="FOKA01000004">
    <property type="protein sequence ID" value="SFA94217.1"/>
    <property type="molecule type" value="Genomic_DNA"/>
</dbReference>
<keyword evidence="3" id="KW-1003">Cell membrane</keyword>
<feature type="transmembrane region" description="Helical" evidence="7">
    <location>
        <begin position="297"/>
        <end position="318"/>
    </location>
</feature>
<dbReference type="GO" id="GO:0005886">
    <property type="term" value="C:plasma membrane"/>
    <property type="evidence" value="ECO:0007669"/>
    <property type="project" value="UniProtKB-SubCell"/>
</dbReference>
<dbReference type="GO" id="GO:0055085">
    <property type="term" value="P:transmembrane transport"/>
    <property type="evidence" value="ECO:0007669"/>
    <property type="project" value="InterPro"/>
</dbReference>
<dbReference type="STRING" id="988821.SAMN05421867_10417"/>
<name>A0A1I0X0P0_9CELL</name>
<evidence type="ECO:0000256" key="6">
    <source>
        <dbReference type="ARBA" id="ARBA00023136"/>
    </source>
</evidence>
<feature type="region of interest" description="Disordered" evidence="8">
    <location>
        <begin position="325"/>
        <end position="422"/>
    </location>
</feature>
<dbReference type="CDD" id="cd06261">
    <property type="entry name" value="TM_PBP2"/>
    <property type="match status" value="1"/>
</dbReference>
<feature type="transmembrane region" description="Helical" evidence="7">
    <location>
        <begin position="136"/>
        <end position="158"/>
    </location>
</feature>
<proteinExistence type="inferred from homology"/>
<organism evidence="10 11">
    <name type="scientific">Cellulomonas marina</name>
    <dbReference type="NCBI Taxonomy" id="988821"/>
    <lineage>
        <taxon>Bacteria</taxon>
        <taxon>Bacillati</taxon>
        <taxon>Actinomycetota</taxon>
        <taxon>Actinomycetes</taxon>
        <taxon>Micrococcales</taxon>
        <taxon>Cellulomonadaceae</taxon>
        <taxon>Cellulomonas</taxon>
    </lineage>
</organism>
<evidence type="ECO:0000256" key="5">
    <source>
        <dbReference type="ARBA" id="ARBA00022989"/>
    </source>
</evidence>
<dbReference type="InterPro" id="IPR051393">
    <property type="entry name" value="ABC_transporter_permease"/>
</dbReference>
<dbReference type="SUPFAM" id="SSF161098">
    <property type="entry name" value="MetI-like"/>
    <property type="match status" value="1"/>
</dbReference>
<evidence type="ECO:0000259" key="9">
    <source>
        <dbReference type="PROSITE" id="PS50928"/>
    </source>
</evidence>
<evidence type="ECO:0000313" key="11">
    <source>
        <dbReference type="Proteomes" id="UP000199012"/>
    </source>
</evidence>
<dbReference type="Pfam" id="PF00528">
    <property type="entry name" value="BPD_transp_1"/>
    <property type="match status" value="1"/>
</dbReference>
<keyword evidence="2 7" id="KW-0813">Transport</keyword>
<keyword evidence="11" id="KW-1185">Reference proteome</keyword>
<feature type="domain" description="ABC transmembrane type-1" evidence="9">
    <location>
        <begin position="99"/>
        <end position="315"/>
    </location>
</feature>
<dbReference type="InterPro" id="IPR000515">
    <property type="entry name" value="MetI-like"/>
</dbReference>
<protein>
    <submittedName>
        <fullName evidence="10">Cellobiose transport system permease protein</fullName>
    </submittedName>
</protein>
<feature type="compositionally biased region" description="Low complexity" evidence="8">
    <location>
        <begin position="385"/>
        <end position="406"/>
    </location>
</feature>
<comment type="similarity">
    <text evidence="7">Belongs to the binding-protein-dependent transport system permease family.</text>
</comment>
<sequence>MAVQTPARPARPQDDGAPAPRPARRVGFSQTLSRWDVKVSPYLYISPFFILFAITGLFPLLYTAYVSVHRWNLLGGQGEYVGFQNYLDVFAQPNFWLSLRNTFSIFVLSSVPQVLMAIVIAALLDQNLRAKTFWRMGVLLPYVVAPVAVGLIFGRLFADKSGLINAMLGVVGMDPVRWHVDALASHIAIASMVNFRWTGYNALIFLAAMQAVPRELYEAAIMDGASRVRQFFSITVPQIRATIIFVVITATIGGLQIFDEARVFDEQGLGGASRQWMTTTLYLYDVGWGNQKNFGRAAAVAWLLFILVLVIGMVNFLITQRIASDGSGGPTRRERRAAHRRARAALATSTGAPTIAAGPSTPAPTTAGVSGPVALPHAGVSTLLADPADPTAAPHPAGTDATGTTGIHDPGTDSPDTTDRRP</sequence>
<feature type="transmembrane region" description="Helical" evidence="7">
    <location>
        <begin position="178"/>
        <end position="197"/>
    </location>
</feature>
<keyword evidence="4 7" id="KW-0812">Transmembrane</keyword>
<evidence type="ECO:0000313" key="10">
    <source>
        <dbReference type="EMBL" id="SFA94217.1"/>
    </source>
</evidence>
<evidence type="ECO:0000256" key="4">
    <source>
        <dbReference type="ARBA" id="ARBA00022692"/>
    </source>
</evidence>
<feature type="compositionally biased region" description="Low complexity" evidence="8">
    <location>
        <begin position="344"/>
        <end position="368"/>
    </location>
</feature>
<reference evidence="11" key="1">
    <citation type="submission" date="2016-10" db="EMBL/GenBank/DDBJ databases">
        <authorList>
            <person name="Varghese N."/>
            <person name="Submissions S."/>
        </authorList>
    </citation>
    <scope>NUCLEOTIDE SEQUENCE [LARGE SCALE GENOMIC DNA]</scope>
    <source>
        <strain evidence="11">CGMCC 4.6945</strain>
    </source>
</reference>
<feature type="compositionally biased region" description="Basic residues" evidence="8">
    <location>
        <begin position="333"/>
        <end position="343"/>
    </location>
</feature>
<keyword evidence="6 7" id="KW-0472">Membrane</keyword>
<keyword evidence="5 7" id="KW-1133">Transmembrane helix</keyword>
<dbReference type="PROSITE" id="PS50928">
    <property type="entry name" value="ABC_TM1"/>
    <property type="match status" value="1"/>
</dbReference>
<dbReference type="Gene3D" id="1.10.3720.10">
    <property type="entry name" value="MetI-like"/>
    <property type="match status" value="1"/>
</dbReference>
<dbReference type="PANTHER" id="PTHR30193">
    <property type="entry name" value="ABC TRANSPORTER PERMEASE PROTEIN"/>
    <property type="match status" value="1"/>
</dbReference>
<evidence type="ECO:0000256" key="8">
    <source>
        <dbReference type="SAM" id="MobiDB-lite"/>
    </source>
</evidence>
<evidence type="ECO:0000256" key="1">
    <source>
        <dbReference type="ARBA" id="ARBA00004651"/>
    </source>
</evidence>
<dbReference type="AlphaFoldDB" id="A0A1I0X0P0"/>
<dbReference type="Proteomes" id="UP000199012">
    <property type="component" value="Unassembled WGS sequence"/>
</dbReference>